<sequence length="408" mass="44581">MQRPHCKKNNPTAHDLPDRRNKSKSVYQMGLLPRTVPVIRKSRNRSKGSQPPSGDEGSSLSHSPSTTTKVRQPPTNDEEFNALPAATFSPSILTSSVSKTGAKRGRKSNPFALEPASSSKGQRLALSKISSPLPKESIKLSPPSSKESATSSTPLESKESTPAAPVSAAASAEEETVAIKEEPSIPLADNILPTPTQEEYFIAPLPPKPVPFDFNNPTANELPERRNKSKSVFEIAPQLAKKDTVRRPRKQSLKKISASENETFGGIIYDTVKGASADLKNIEGEKVGNINDGVTNAASASSSNIAVADKKKKRKRKRPLRLTMKKKKVSRASMAVELFEDEVEDGSKDFENVEFDDEISEEEVIAECELEDYGANSSQYLSNLHPNVQASLKPYEQDDGSYFTRFVL</sequence>
<feature type="compositionally biased region" description="Polar residues" evidence="1">
    <location>
        <begin position="88"/>
        <end position="99"/>
    </location>
</feature>
<feature type="compositionally biased region" description="Low complexity" evidence="1">
    <location>
        <begin position="141"/>
        <end position="171"/>
    </location>
</feature>
<dbReference type="AlphaFoldDB" id="A0A914YRC2"/>
<dbReference type="Proteomes" id="UP000887577">
    <property type="component" value="Unplaced"/>
</dbReference>
<evidence type="ECO:0000313" key="2">
    <source>
        <dbReference type="Proteomes" id="UP000887577"/>
    </source>
</evidence>
<keyword evidence="2" id="KW-1185">Reference proteome</keyword>
<dbReference type="WBParaSite" id="PSU_v2.g2727.t1">
    <property type="protein sequence ID" value="PSU_v2.g2727.t1"/>
    <property type="gene ID" value="PSU_v2.g2727"/>
</dbReference>
<proteinExistence type="predicted"/>
<reference evidence="3" key="1">
    <citation type="submission" date="2022-11" db="UniProtKB">
        <authorList>
            <consortium name="WormBaseParasite"/>
        </authorList>
    </citation>
    <scope>IDENTIFICATION</scope>
</reference>
<name>A0A914YRC2_9BILA</name>
<evidence type="ECO:0000313" key="3">
    <source>
        <dbReference type="WBParaSite" id="PSU_v2.g2727.t1"/>
    </source>
</evidence>
<feature type="compositionally biased region" description="Polar residues" evidence="1">
    <location>
        <begin position="47"/>
        <end position="75"/>
    </location>
</feature>
<evidence type="ECO:0000256" key="1">
    <source>
        <dbReference type="SAM" id="MobiDB-lite"/>
    </source>
</evidence>
<protein>
    <submittedName>
        <fullName evidence="3">Uncharacterized protein</fullName>
    </submittedName>
</protein>
<feature type="region of interest" description="Disordered" evidence="1">
    <location>
        <begin position="1"/>
        <end position="191"/>
    </location>
</feature>
<accession>A0A914YRC2</accession>
<organism evidence="2 3">
    <name type="scientific">Panagrolaimus superbus</name>
    <dbReference type="NCBI Taxonomy" id="310955"/>
    <lineage>
        <taxon>Eukaryota</taxon>
        <taxon>Metazoa</taxon>
        <taxon>Ecdysozoa</taxon>
        <taxon>Nematoda</taxon>
        <taxon>Chromadorea</taxon>
        <taxon>Rhabditida</taxon>
        <taxon>Tylenchina</taxon>
        <taxon>Panagrolaimomorpha</taxon>
        <taxon>Panagrolaimoidea</taxon>
        <taxon>Panagrolaimidae</taxon>
        <taxon>Panagrolaimus</taxon>
    </lineage>
</organism>